<accession>A0A0X3X6G9</accession>
<keyword evidence="8" id="KW-0406">Ion transport</keyword>
<dbReference type="FunFam" id="3.40.50.300:FF:000134">
    <property type="entry name" value="Iron-enterobactin ABC transporter ATP-binding protein"/>
    <property type="match status" value="1"/>
</dbReference>
<comment type="subcellular location">
    <subcellularLocation>
        <location evidence="1">Cell membrane</location>
        <topology evidence="1">Peripheral membrane protein</topology>
    </subcellularLocation>
</comment>
<dbReference type="PANTHER" id="PTHR42771">
    <property type="entry name" value="IRON(3+)-HYDROXAMATE IMPORT ATP-BINDING PROTEIN FHUC"/>
    <property type="match status" value="1"/>
</dbReference>
<comment type="caution">
    <text evidence="12">The sequence shown here is derived from an EMBL/GenBank/DDBJ whole genome shotgun (WGS) entry which is preliminary data.</text>
</comment>
<evidence type="ECO:0000256" key="8">
    <source>
        <dbReference type="ARBA" id="ARBA00023065"/>
    </source>
</evidence>
<dbReference type="Gene3D" id="3.40.50.300">
    <property type="entry name" value="P-loop containing nucleotide triphosphate hydrolases"/>
    <property type="match status" value="1"/>
</dbReference>
<accession>A0A2M9SLS7</accession>
<dbReference type="GO" id="GO:0016887">
    <property type="term" value="F:ATP hydrolysis activity"/>
    <property type="evidence" value="ECO:0007669"/>
    <property type="project" value="InterPro"/>
</dbReference>
<gene>
    <name evidence="13" type="primary">fecE</name>
    <name evidence="13" type="ORF">C0Q91_05180</name>
    <name evidence="12" type="ORF">ScoT_11560</name>
</gene>
<dbReference type="Pfam" id="PF00005">
    <property type="entry name" value="ABC_tran"/>
    <property type="match status" value="1"/>
</dbReference>
<reference evidence="12" key="2">
    <citation type="submission" date="2022-09" db="EMBL/GenBank/DDBJ databases">
        <title>Whole genome shotgun sequence of Streptomyces albidoflavus NBRC 12854.</title>
        <authorList>
            <person name="Komaki H."/>
            <person name="Tamura T."/>
        </authorList>
    </citation>
    <scope>NUCLEOTIDE SEQUENCE</scope>
    <source>
        <strain evidence="12">NBRC 12854</strain>
    </source>
</reference>
<dbReference type="SMART" id="SM00382">
    <property type="entry name" value="AAA"/>
    <property type="match status" value="1"/>
</dbReference>
<dbReference type="PROSITE" id="PS50893">
    <property type="entry name" value="ABC_TRANSPORTER_2"/>
    <property type="match status" value="1"/>
</dbReference>
<dbReference type="RefSeq" id="WP_010641402.1">
    <property type="nucleotide sequence ID" value="NC_020990.1"/>
</dbReference>
<evidence type="ECO:0000313" key="14">
    <source>
        <dbReference type="Proteomes" id="UP000292095"/>
    </source>
</evidence>
<organism evidence="12 15">
    <name type="scientific">Streptomyces albidoflavus</name>
    <dbReference type="NCBI Taxonomy" id="1886"/>
    <lineage>
        <taxon>Bacteria</taxon>
        <taxon>Bacillati</taxon>
        <taxon>Actinomycetota</taxon>
        <taxon>Actinomycetes</taxon>
        <taxon>Kitasatosporales</taxon>
        <taxon>Streptomycetaceae</taxon>
        <taxon>Streptomyces</taxon>
        <taxon>Streptomyces albidoflavus group</taxon>
    </lineage>
</organism>
<dbReference type="KEGG" id="salb:XNR_0852"/>
<keyword evidence="5" id="KW-0547">Nucleotide-binding</keyword>
<dbReference type="GO" id="GO:0005524">
    <property type="term" value="F:ATP binding"/>
    <property type="evidence" value="ECO:0007669"/>
    <property type="project" value="UniProtKB-KW"/>
</dbReference>
<dbReference type="GO" id="GO:0006826">
    <property type="term" value="P:iron ion transport"/>
    <property type="evidence" value="ECO:0007669"/>
    <property type="project" value="UniProtKB-KW"/>
</dbReference>
<evidence type="ECO:0000256" key="4">
    <source>
        <dbReference type="ARBA" id="ARBA00022496"/>
    </source>
</evidence>
<evidence type="ECO:0000256" key="1">
    <source>
        <dbReference type="ARBA" id="ARBA00004202"/>
    </source>
</evidence>
<feature type="domain" description="ABC transporter" evidence="11">
    <location>
        <begin position="27"/>
        <end position="262"/>
    </location>
</feature>
<keyword evidence="7" id="KW-0408">Iron</keyword>
<dbReference type="InterPro" id="IPR017871">
    <property type="entry name" value="ABC_transporter-like_CS"/>
</dbReference>
<feature type="region of interest" description="Disordered" evidence="10">
    <location>
        <begin position="1"/>
        <end position="26"/>
    </location>
</feature>
<keyword evidence="2" id="KW-0813">Transport</keyword>
<dbReference type="CDD" id="cd03214">
    <property type="entry name" value="ABC_Iron-Siderophores_B12_Hemin"/>
    <property type="match status" value="1"/>
</dbReference>
<evidence type="ECO:0000256" key="5">
    <source>
        <dbReference type="ARBA" id="ARBA00022741"/>
    </source>
</evidence>
<dbReference type="GO" id="GO:0005886">
    <property type="term" value="C:plasma membrane"/>
    <property type="evidence" value="ECO:0007669"/>
    <property type="project" value="UniProtKB-SubCell"/>
</dbReference>
<accession>A0A126Y2V6</accession>
<evidence type="ECO:0000313" key="13">
    <source>
        <dbReference type="EMBL" id="RZE44460.1"/>
    </source>
</evidence>
<keyword evidence="3" id="KW-1003">Cell membrane</keyword>
<keyword evidence="6 13" id="KW-0067">ATP-binding</keyword>
<keyword evidence="4" id="KW-0410">Iron transport</keyword>
<dbReference type="InterPro" id="IPR003439">
    <property type="entry name" value="ABC_transporter-like_ATP-bd"/>
</dbReference>
<dbReference type="InterPro" id="IPR027417">
    <property type="entry name" value="P-loop_NTPase"/>
</dbReference>
<evidence type="ECO:0000313" key="12">
    <source>
        <dbReference type="EMBL" id="GHI44982.1"/>
    </source>
</evidence>
<evidence type="ECO:0000256" key="6">
    <source>
        <dbReference type="ARBA" id="ARBA00022840"/>
    </source>
</evidence>
<evidence type="ECO:0000256" key="2">
    <source>
        <dbReference type="ARBA" id="ARBA00022448"/>
    </source>
</evidence>
<feature type="compositionally biased region" description="Polar residues" evidence="10">
    <location>
        <begin position="1"/>
        <end position="10"/>
    </location>
</feature>
<reference evidence="13 14" key="1">
    <citation type="submission" date="2017-12" db="EMBL/GenBank/DDBJ databases">
        <title>Population genomics insights into the ecological differentiation and adaptive evolution in streptomycetes.</title>
        <authorList>
            <person name="Li Y."/>
            <person name="Huang Y."/>
        </authorList>
    </citation>
    <scope>NUCLEOTIDE SEQUENCE [LARGE SCALE GENOMIC DNA]</scope>
    <source>
        <strain evidence="13 14">FXJ.2339</strain>
    </source>
</reference>
<evidence type="ECO:0000313" key="15">
    <source>
        <dbReference type="Proteomes" id="UP001051844"/>
    </source>
</evidence>
<evidence type="ECO:0000256" key="9">
    <source>
        <dbReference type="ARBA" id="ARBA00023136"/>
    </source>
</evidence>
<dbReference type="AlphaFoldDB" id="A0A126Y2V6"/>
<dbReference type="EMBL" id="PKLK01000004">
    <property type="protein sequence ID" value="RZE44460.1"/>
    <property type="molecule type" value="Genomic_DNA"/>
</dbReference>
<name>A0A126Y2V6_9ACTN</name>
<dbReference type="SUPFAM" id="SSF52540">
    <property type="entry name" value="P-loop containing nucleoside triphosphate hydrolases"/>
    <property type="match status" value="1"/>
</dbReference>
<dbReference type="InterPro" id="IPR051535">
    <property type="entry name" value="Siderophore_ABC-ATPase"/>
</dbReference>
<dbReference type="PROSITE" id="PS00211">
    <property type="entry name" value="ABC_TRANSPORTER_1"/>
    <property type="match status" value="1"/>
</dbReference>
<proteinExistence type="predicted"/>
<evidence type="ECO:0000256" key="10">
    <source>
        <dbReference type="SAM" id="MobiDB-lite"/>
    </source>
</evidence>
<protein>
    <submittedName>
        <fullName evidence="12 13">ABC transporter</fullName>
    </submittedName>
</protein>
<evidence type="ECO:0000259" key="11">
    <source>
        <dbReference type="PROSITE" id="PS50893"/>
    </source>
</evidence>
<evidence type="ECO:0000256" key="3">
    <source>
        <dbReference type="ARBA" id="ARBA00022475"/>
    </source>
</evidence>
<dbReference type="Proteomes" id="UP001051844">
    <property type="component" value="Unassembled WGS sequence"/>
</dbReference>
<dbReference type="Proteomes" id="UP000292095">
    <property type="component" value="Unassembled WGS sequence"/>
</dbReference>
<dbReference type="InterPro" id="IPR003593">
    <property type="entry name" value="AAA+_ATPase"/>
</dbReference>
<sequence length="295" mass="31666">MKTAAKNSAAPTPASPGGVGAPPEKGLGARGVTLSYGGEPVVRDVTLDLPHGGLTVIIGPNGCGKSTLLKGYGRILKPEQGTFHLHGTDLHAYRGKEAARHVALLPQSPVAPEGITVRDLVRRGRYPHHTLLRQWSPDDDRAIAFALDRTGLTELAEEQAGQLSGGQRQRAWIAMVLAQETDLLLLDEPTTFLDIAHQYDLLELCAELNREGRTIVAVLHDLNQAARFASHLVVMDRGEVYAQGAPEEVMTAELVQKVFGLACDIAPDPRTGTPMVVPHERYQAPASAEPEPAEA</sequence>
<dbReference type="EMBL" id="BNDZ01000003">
    <property type="protein sequence ID" value="GHI44982.1"/>
    <property type="molecule type" value="Genomic_DNA"/>
</dbReference>
<dbReference type="PANTHER" id="PTHR42771:SF12">
    <property type="entry name" value="FE(3+) DICITRATE TRANSPORT ATP-BINDING PROTEIN FECE-RELATED"/>
    <property type="match status" value="1"/>
</dbReference>
<keyword evidence="9" id="KW-0472">Membrane</keyword>
<evidence type="ECO:0000256" key="7">
    <source>
        <dbReference type="ARBA" id="ARBA00023004"/>
    </source>
</evidence>